<accession>X1MQ07</accession>
<gene>
    <name evidence="1" type="ORF">S06H3_27302</name>
</gene>
<protein>
    <submittedName>
        <fullName evidence="1">Uncharacterized protein</fullName>
    </submittedName>
</protein>
<proteinExistence type="predicted"/>
<sequence length="69" mass="7984">MITESKIKIKKDLIILLPSLISTLFLKLKMNGLTNPKIKMGMELIKNLNQILVLIKIKKTNERRIKNNP</sequence>
<evidence type="ECO:0000313" key="1">
    <source>
        <dbReference type="EMBL" id="GAI20106.1"/>
    </source>
</evidence>
<comment type="caution">
    <text evidence="1">The sequence shown here is derived from an EMBL/GenBank/DDBJ whole genome shotgun (WGS) entry which is preliminary data.</text>
</comment>
<organism evidence="1">
    <name type="scientific">marine sediment metagenome</name>
    <dbReference type="NCBI Taxonomy" id="412755"/>
    <lineage>
        <taxon>unclassified sequences</taxon>
        <taxon>metagenomes</taxon>
        <taxon>ecological metagenomes</taxon>
    </lineage>
</organism>
<dbReference type="AlphaFoldDB" id="X1MQ07"/>
<reference evidence="1" key="1">
    <citation type="journal article" date="2014" name="Front. Microbiol.">
        <title>High frequency of phylogenetically diverse reductive dehalogenase-homologous genes in deep subseafloor sedimentary metagenomes.</title>
        <authorList>
            <person name="Kawai M."/>
            <person name="Futagami T."/>
            <person name="Toyoda A."/>
            <person name="Takaki Y."/>
            <person name="Nishi S."/>
            <person name="Hori S."/>
            <person name="Arai W."/>
            <person name="Tsubouchi T."/>
            <person name="Morono Y."/>
            <person name="Uchiyama I."/>
            <person name="Ito T."/>
            <person name="Fujiyama A."/>
            <person name="Inagaki F."/>
            <person name="Takami H."/>
        </authorList>
    </citation>
    <scope>NUCLEOTIDE SEQUENCE</scope>
    <source>
        <strain evidence="1">Expedition CK06-06</strain>
    </source>
</reference>
<dbReference type="EMBL" id="BARV01015828">
    <property type="protein sequence ID" value="GAI20106.1"/>
    <property type="molecule type" value="Genomic_DNA"/>
</dbReference>
<name>X1MQ07_9ZZZZ</name>